<dbReference type="InterPro" id="IPR031009">
    <property type="entry name" value="Tcm_partner"/>
</dbReference>
<comment type="caution">
    <text evidence="2">The sequence shown here is derived from an EMBL/GenBank/DDBJ whole genome shotgun (WGS) entry which is preliminary data.</text>
</comment>
<dbReference type="Pfam" id="PF22560">
    <property type="entry name" value="GMT-wHTH"/>
    <property type="match status" value="1"/>
</dbReference>
<dbReference type="InterPro" id="IPR054339">
    <property type="entry name" value="GMT_wHTH"/>
</dbReference>
<evidence type="ECO:0000313" key="3">
    <source>
        <dbReference type="Proteomes" id="UP000471364"/>
    </source>
</evidence>
<gene>
    <name evidence="2" type="primary">tcmP</name>
    <name evidence="2" type="ORF">F6X54_20835</name>
</gene>
<feature type="domain" description="GMT-like wHTH" evidence="1">
    <location>
        <begin position="287"/>
        <end position="360"/>
    </location>
</feature>
<dbReference type="NCBIfam" id="TIGR04474">
    <property type="entry name" value="tcm_partner"/>
    <property type="match status" value="1"/>
</dbReference>
<name>A0ABQ6UD17_9ACTN</name>
<accession>A0ABQ6UD17</accession>
<reference evidence="2 3" key="1">
    <citation type="submission" date="2019-09" db="EMBL/GenBank/DDBJ databases">
        <title>High taxonomic diversity of Micromonospora strains isolated from Medicago sativa nodules in different geographical locations.</title>
        <authorList>
            <person name="Martinez-Hidalgo P."/>
            <person name="Flores-Felix J.D."/>
            <person name="Velazquez E."/>
            <person name="Brau L."/>
            <person name="Trujillo M.E."/>
            <person name="Martinez-Molina E."/>
        </authorList>
    </citation>
    <scope>NUCLEOTIDE SEQUENCE [LARGE SCALE GENOMIC DNA]</scope>
    <source>
        <strain evidence="2 3">ALFB5</strain>
    </source>
</reference>
<evidence type="ECO:0000313" key="2">
    <source>
        <dbReference type="EMBL" id="KAB1108935.1"/>
    </source>
</evidence>
<organism evidence="2 3">
    <name type="scientific">Micromonospora aurantiaca</name>
    <name type="common">nom. illeg.</name>
    <dbReference type="NCBI Taxonomy" id="47850"/>
    <lineage>
        <taxon>Bacteria</taxon>
        <taxon>Bacillati</taxon>
        <taxon>Actinomycetota</taxon>
        <taxon>Actinomycetes</taxon>
        <taxon>Micromonosporales</taxon>
        <taxon>Micromonosporaceae</taxon>
        <taxon>Micromonospora</taxon>
    </lineage>
</organism>
<protein>
    <submittedName>
        <fullName evidence="2">Three-Cys-motif partner protein TcmP</fullName>
    </submittedName>
</protein>
<evidence type="ECO:0000259" key="1">
    <source>
        <dbReference type="Pfam" id="PF22560"/>
    </source>
</evidence>
<proteinExistence type="predicted"/>
<keyword evidence="3" id="KW-1185">Reference proteome</keyword>
<dbReference type="Proteomes" id="UP000471364">
    <property type="component" value="Unassembled WGS sequence"/>
</dbReference>
<dbReference type="EMBL" id="WAAR01000100">
    <property type="protein sequence ID" value="KAB1108935.1"/>
    <property type="molecule type" value="Genomic_DNA"/>
</dbReference>
<sequence length="373" mass="42672">MGRTAMVSDSDTSKWDCPPHTKAKHDMLGRYLDGWFPILSSWNGRVVFLDGFAGRGRYNDGAEGSPLVALRHLLDHRYFPQMRHREFVFYFVEANRDNAESLLKEVEAFKTERAPWPAKVRVHVVNEKFDVTANSILDTLREQKRNLAPTFAFVDPFGYSGLPMDLLAALLSYPRSELFVNFMVGHVQRFITRDGQENAMRSLFGMDVRDVLNGFSEEADRVEHLRAVYGRQLQERVGFDHVQSFAMLNSTGNIGYYLFHGTRHRAGVKLMKDAMWKIDPGGGFTFSDRLAGQDVLFTPEPDLRPLRAEILRHFSGRQGVPVSEIEWHAILYTPYRETHVRPVLRPLEQDGVIAVRRPAGKRQFADGVTINFP</sequence>